<feature type="domain" description="CHAT" evidence="1">
    <location>
        <begin position="652"/>
        <end position="945"/>
    </location>
</feature>
<name>A0ABY5W185_9ACTN</name>
<reference evidence="2" key="1">
    <citation type="submission" date="2021-04" db="EMBL/GenBank/DDBJ databases">
        <authorList>
            <person name="Hartkoorn R.C."/>
            <person name="Beaudoing E."/>
            <person name="Hot D."/>
        </authorList>
    </citation>
    <scope>NUCLEOTIDE SEQUENCE</scope>
    <source>
        <strain evidence="2">NRRL B-16292</strain>
    </source>
</reference>
<dbReference type="Pfam" id="PF12770">
    <property type="entry name" value="CHAT"/>
    <property type="match status" value="1"/>
</dbReference>
<organism evidence="2 3">
    <name type="scientific">Dactylosporangium fulvum</name>
    <dbReference type="NCBI Taxonomy" id="53359"/>
    <lineage>
        <taxon>Bacteria</taxon>
        <taxon>Bacillati</taxon>
        <taxon>Actinomycetota</taxon>
        <taxon>Actinomycetes</taxon>
        <taxon>Micromonosporales</taxon>
        <taxon>Micromonosporaceae</taxon>
        <taxon>Dactylosporangium</taxon>
    </lineage>
</organism>
<dbReference type="RefSeq" id="WP_259860970.1">
    <property type="nucleotide sequence ID" value="NZ_BAAAST010000024.1"/>
</dbReference>
<proteinExistence type="predicted"/>
<sequence length="946" mass="103791">MFEEPWAHDARGHRLRHDLRSADPYQRTRAEIELPVWAYREARLRGDDPGADAAWQVFRQTRQQQRDRADDWWAAQATHELVSTAAAFDDIDRAVREVLEWHPRLDTRDLENDNTGRTDVRTFVSACTQVLSSPASAAHPQRAVVRAALRDIEHRAGEWLSTYNHDEIREIDDIYAIHESGNELEEESVTNVVTGGLPAIAGGQILDLAGAALTALETNDDTAALSELVRRLEQTGEAPSLLHLLQARRAAATGALPAALHELQLAARATDPLAPRLLPQIHATAGTLQALHDPAELDEGIAACRTGRQSGVRWWRRTTAADAALARLLLWRALLPDTPPDRRAADVREAVRLARRRCRPWHHPSVDERVVLHDARAARDALSGGDNTGRQRRAWRSAVTKPSTVTEQARLALAWATWAVGTGDQELAAEAYQHLVGLVPLDAAARYGQSAKQRVLAAAQEHTAEAGYWLARTRRYREAVVALETGRAIGLSEANGRDDSAVHARLRAAGQHELAEEYRLARAEVDQQERHPSARPGHAWQRLRDVAARAAEVLGTDPLALSVSYADITAATGDGALVYIAAAKAGGYALVVAARHDPQFIELRTLDRRTVARLVAELLPLTRDGATVRGAEPVRDLRPTSRAVDRTTSMLSTLWKNGVHDLVLHSVRGRVVTFVPVGQLSLLPLHAAGEPGTPGDTYTEWRRAGHFSAIRYAPNARGLRRCQATVRALPSGEQRLLAVDVADAAGGGAHLPHVARETTGIARCWPGAVTIAHNCTWQRFQDTADEHTVWHLACHGSAQPHSILDSRLYFADRQVTLKELRDVLRPGQRRLAVLSACESNLTGTALPNEVVGLPSALLQVGFAGVIASSWKVDDLATAYLMTAFHRQWREEGHEPVVALNHAMQWLRTATRDDLAAMLPDVEPGGDAGPYPYLAPRYWAAFAYTGA</sequence>
<keyword evidence="3" id="KW-1185">Reference proteome</keyword>
<dbReference type="InterPro" id="IPR024983">
    <property type="entry name" value="CHAT_dom"/>
</dbReference>
<gene>
    <name evidence="2" type="ORF">Dfulv_02450</name>
</gene>
<evidence type="ECO:0000313" key="2">
    <source>
        <dbReference type="EMBL" id="UWP83190.1"/>
    </source>
</evidence>
<dbReference type="EMBL" id="CP073720">
    <property type="protein sequence ID" value="UWP83190.1"/>
    <property type="molecule type" value="Genomic_DNA"/>
</dbReference>
<evidence type="ECO:0000313" key="3">
    <source>
        <dbReference type="Proteomes" id="UP001059617"/>
    </source>
</evidence>
<dbReference type="Proteomes" id="UP001059617">
    <property type="component" value="Chromosome"/>
</dbReference>
<accession>A0ABY5W185</accession>
<protein>
    <submittedName>
        <fullName evidence="2">CHAT domain-containing protein</fullName>
    </submittedName>
</protein>
<reference evidence="2" key="2">
    <citation type="submission" date="2022-09" db="EMBL/GenBank/DDBJ databases">
        <title>Biosynthetic gene clusters of Dactylosporangioum fulvum.</title>
        <authorList>
            <person name="Caradec T."/>
        </authorList>
    </citation>
    <scope>NUCLEOTIDE SEQUENCE</scope>
    <source>
        <strain evidence="2">NRRL B-16292</strain>
    </source>
</reference>
<evidence type="ECO:0000259" key="1">
    <source>
        <dbReference type="Pfam" id="PF12770"/>
    </source>
</evidence>